<dbReference type="Proteomes" id="UP000265515">
    <property type="component" value="Unassembled WGS sequence"/>
</dbReference>
<dbReference type="Pfam" id="PF01833">
    <property type="entry name" value="TIG"/>
    <property type="match status" value="1"/>
</dbReference>
<organism evidence="2 3">
    <name type="scientific">Chara braunii</name>
    <name type="common">Braun's stonewort</name>
    <dbReference type="NCBI Taxonomy" id="69332"/>
    <lineage>
        <taxon>Eukaryota</taxon>
        <taxon>Viridiplantae</taxon>
        <taxon>Streptophyta</taxon>
        <taxon>Charophyceae</taxon>
        <taxon>Charales</taxon>
        <taxon>Characeae</taxon>
        <taxon>Chara</taxon>
    </lineage>
</organism>
<dbReference type="AlphaFoldDB" id="A0A388LLI9"/>
<dbReference type="SMART" id="SM00429">
    <property type="entry name" value="IPT"/>
    <property type="match status" value="1"/>
</dbReference>
<accession>A0A388LLI9</accession>
<comment type="caution">
    <text evidence="2">The sequence shown here is derived from an EMBL/GenBank/DDBJ whole genome shotgun (WGS) entry which is preliminary data.</text>
</comment>
<proteinExistence type="predicted"/>
<name>A0A388LLI9_CHABU</name>
<dbReference type="InterPro" id="IPR014756">
    <property type="entry name" value="Ig_E-set"/>
</dbReference>
<sequence length="312" mass="34399">MFFNGRPHILWRVRDVGTLLAIIGIQPASGPLSGGTRVQLFGKNFNVSEVVNSTAMCYFDSPLSSSVAVVNFTSSTAVCNSTEQTTAGPVAVTLAFISQPPVQITFENFLYYDWPINLVSLFPPWLGVREKIPQLTIKYKKSLDYLDTLVCRFVQTEAGTASPDRPEAANITGTDVVPASLGTELNTLTCPPPSAGHLSDALVDVSLNKDSYTNHPLLLHYVGKQLQCCCCSSFISYTNHPLLLHYVDDFLPVAVEDAFVIRGGRVNVLDVLKNDKVAHGAMYIDEILKVIFNLQNMREATFSWVDHYQFSL</sequence>
<keyword evidence="3" id="KW-1185">Reference proteome</keyword>
<dbReference type="Gene3D" id="2.60.40.10">
    <property type="entry name" value="Immunoglobulins"/>
    <property type="match status" value="1"/>
</dbReference>
<reference evidence="2 3" key="1">
    <citation type="journal article" date="2018" name="Cell">
        <title>The Chara Genome: Secondary Complexity and Implications for Plant Terrestrialization.</title>
        <authorList>
            <person name="Nishiyama T."/>
            <person name="Sakayama H."/>
            <person name="Vries J.D."/>
            <person name="Buschmann H."/>
            <person name="Saint-Marcoux D."/>
            <person name="Ullrich K.K."/>
            <person name="Haas F.B."/>
            <person name="Vanderstraeten L."/>
            <person name="Becker D."/>
            <person name="Lang D."/>
            <person name="Vosolsobe S."/>
            <person name="Rombauts S."/>
            <person name="Wilhelmsson P.K.I."/>
            <person name="Janitza P."/>
            <person name="Kern R."/>
            <person name="Heyl A."/>
            <person name="Rumpler F."/>
            <person name="Villalobos L.I.A.C."/>
            <person name="Clay J.M."/>
            <person name="Skokan R."/>
            <person name="Toyoda A."/>
            <person name="Suzuki Y."/>
            <person name="Kagoshima H."/>
            <person name="Schijlen E."/>
            <person name="Tajeshwar N."/>
            <person name="Catarino B."/>
            <person name="Hetherington A.J."/>
            <person name="Saltykova A."/>
            <person name="Bonnot C."/>
            <person name="Breuninger H."/>
            <person name="Symeonidi A."/>
            <person name="Radhakrishnan G.V."/>
            <person name="Van Nieuwerburgh F."/>
            <person name="Deforce D."/>
            <person name="Chang C."/>
            <person name="Karol K.G."/>
            <person name="Hedrich R."/>
            <person name="Ulvskov P."/>
            <person name="Glockner G."/>
            <person name="Delwiche C.F."/>
            <person name="Petrasek J."/>
            <person name="Van de Peer Y."/>
            <person name="Friml J."/>
            <person name="Beilby M."/>
            <person name="Dolan L."/>
            <person name="Kohara Y."/>
            <person name="Sugano S."/>
            <person name="Fujiyama A."/>
            <person name="Delaux P.-M."/>
            <person name="Quint M."/>
            <person name="TheiBen G."/>
            <person name="Hagemann M."/>
            <person name="Harholt J."/>
            <person name="Dunand C."/>
            <person name="Zachgo S."/>
            <person name="Langdale J."/>
            <person name="Maumus F."/>
            <person name="Straeten D.V.D."/>
            <person name="Gould S.B."/>
            <person name="Rensing S.A."/>
        </authorList>
    </citation>
    <scope>NUCLEOTIDE SEQUENCE [LARGE SCALE GENOMIC DNA]</scope>
    <source>
        <strain evidence="2 3">S276</strain>
    </source>
</reference>
<feature type="domain" description="IPT/TIG" evidence="1">
    <location>
        <begin position="19"/>
        <end position="112"/>
    </location>
</feature>
<dbReference type="InterPro" id="IPR002909">
    <property type="entry name" value="IPT_dom"/>
</dbReference>
<evidence type="ECO:0000313" key="3">
    <source>
        <dbReference type="Proteomes" id="UP000265515"/>
    </source>
</evidence>
<dbReference type="InterPro" id="IPR013783">
    <property type="entry name" value="Ig-like_fold"/>
</dbReference>
<evidence type="ECO:0000259" key="1">
    <source>
        <dbReference type="SMART" id="SM00429"/>
    </source>
</evidence>
<gene>
    <name evidence="2" type="ORF">CBR_g36721</name>
</gene>
<protein>
    <recommendedName>
        <fullName evidence="1">IPT/TIG domain-containing protein</fullName>
    </recommendedName>
</protein>
<evidence type="ECO:0000313" key="2">
    <source>
        <dbReference type="EMBL" id="GBG83103.1"/>
    </source>
</evidence>
<dbReference type="SUPFAM" id="SSF81296">
    <property type="entry name" value="E set domains"/>
    <property type="match status" value="1"/>
</dbReference>
<dbReference type="EMBL" id="BFEA01000428">
    <property type="protein sequence ID" value="GBG83103.1"/>
    <property type="molecule type" value="Genomic_DNA"/>
</dbReference>
<dbReference type="Gramene" id="GBG83103">
    <property type="protein sequence ID" value="GBG83103"/>
    <property type="gene ID" value="CBR_g36721"/>
</dbReference>